<sequence length="144" mass="17110">MTSLYHQDFYAWLLQNIALLKQGNWTQIDRMYLLEELEEMGANQQNALSSRLRILLAHLLKWQYQVELRSRSWNATIYEQRSQIEERLDRSPSLKHYLLEKIPKAYRQAVKLAAKETGLNEAIFPTECPYTLEQILGEEYYPEA</sequence>
<gene>
    <name evidence="1" type="ORF">THII_1666</name>
</gene>
<proteinExistence type="predicted"/>
<evidence type="ECO:0000313" key="2">
    <source>
        <dbReference type="Proteomes" id="UP000031623"/>
    </source>
</evidence>
<dbReference type="AlphaFoldDB" id="A0A090ADK5"/>
<dbReference type="EMBL" id="AP014633">
    <property type="protein sequence ID" value="BAP55963.1"/>
    <property type="molecule type" value="Genomic_DNA"/>
</dbReference>
<dbReference type="PANTHER" id="PTHR34235">
    <property type="entry name" value="SLR1203 PROTEIN-RELATED"/>
    <property type="match status" value="1"/>
</dbReference>
<evidence type="ECO:0000313" key="1">
    <source>
        <dbReference type="EMBL" id="BAP55963.1"/>
    </source>
</evidence>
<name>A0A090ADK5_9GAMM</name>
<dbReference type="STRING" id="40754.THII_1666"/>
<keyword evidence="2" id="KW-1185">Reference proteome</keyword>
<organism evidence="1 2">
    <name type="scientific">Thioploca ingrica</name>
    <dbReference type="NCBI Taxonomy" id="40754"/>
    <lineage>
        <taxon>Bacteria</taxon>
        <taxon>Pseudomonadati</taxon>
        <taxon>Pseudomonadota</taxon>
        <taxon>Gammaproteobacteria</taxon>
        <taxon>Thiotrichales</taxon>
        <taxon>Thiotrichaceae</taxon>
        <taxon>Thioploca</taxon>
    </lineage>
</organism>
<dbReference type="Proteomes" id="UP000031623">
    <property type="component" value="Chromosome"/>
</dbReference>
<dbReference type="KEGG" id="tig:THII_1666"/>
<dbReference type="HOGENOM" id="CLU_116670_0_2_6"/>
<dbReference type="Pfam" id="PF01724">
    <property type="entry name" value="DUF29"/>
    <property type="match status" value="1"/>
</dbReference>
<dbReference type="Gene3D" id="1.20.1220.20">
    <property type="entry name" value="Uncharcterised protein PF01724"/>
    <property type="match status" value="1"/>
</dbReference>
<protein>
    <recommendedName>
        <fullName evidence="3">DUF29 domain-containing protein</fullName>
    </recommendedName>
</protein>
<reference evidence="1 2" key="1">
    <citation type="journal article" date="2014" name="ISME J.">
        <title>Ecophysiology of Thioploca ingrica as revealed by the complete genome sequence supplemented with proteomic evidence.</title>
        <authorList>
            <person name="Kojima H."/>
            <person name="Ogura Y."/>
            <person name="Yamamoto N."/>
            <person name="Togashi T."/>
            <person name="Mori H."/>
            <person name="Watanabe T."/>
            <person name="Nemoto F."/>
            <person name="Kurokawa K."/>
            <person name="Hayashi T."/>
            <person name="Fukui M."/>
        </authorList>
    </citation>
    <scope>NUCLEOTIDE SEQUENCE [LARGE SCALE GENOMIC DNA]</scope>
</reference>
<evidence type="ECO:0008006" key="3">
    <source>
        <dbReference type="Google" id="ProtNLM"/>
    </source>
</evidence>
<accession>A0A090ADK5</accession>
<dbReference type="InterPro" id="IPR002636">
    <property type="entry name" value="DUF29"/>
</dbReference>
<dbReference type="OrthoDB" id="5766125at2"/>